<keyword evidence="1" id="KW-0472">Membrane</keyword>
<evidence type="ECO:0000256" key="1">
    <source>
        <dbReference type="SAM" id="Phobius"/>
    </source>
</evidence>
<protein>
    <submittedName>
        <fullName evidence="2">Uncharacterized protein</fullName>
    </submittedName>
</protein>
<dbReference type="RefSeq" id="WP_172627950.1">
    <property type="nucleotide sequence ID" value="NZ_CAADFC020000004.1"/>
</dbReference>
<dbReference type="EMBL" id="CAADFC020000004">
    <property type="protein sequence ID" value="VIO66591.1"/>
    <property type="molecule type" value="Genomic_DNA"/>
</dbReference>
<evidence type="ECO:0000313" key="3">
    <source>
        <dbReference type="Proteomes" id="UP000328092"/>
    </source>
</evidence>
<comment type="caution">
    <text evidence="2">The sequence shown here is derived from an EMBL/GenBank/DDBJ whole genome shotgun (WGS) entry which is preliminary data.</text>
</comment>
<dbReference type="AlphaFoldDB" id="A0A508SY23"/>
<organism evidence="2 3">
    <name type="scientific">Bradyrhizobium ivorense</name>
    <dbReference type="NCBI Taxonomy" id="2511166"/>
    <lineage>
        <taxon>Bacteria</taxon>
        <taxon>Pseudomonadati</taxon>
        <taxon>Pseudomonadota</taxon>
        <taxon>Alphaproteobacteria</taxon>
        <taxon>Hyphomicrobiales</taxon>
        <taxon>Nitrobacteraceae</taxon>
        <taxon>Bradyrhizobium</taxon>
    </lineage>
</organism>
<accession>A0A508SY23</accession>
<reference evidence="2" key="1">
    <citation type="submission" date="2019-02" db="EMBL/GenBank/DDBJ databases">
        <authorList>
            <person name="Pothier F.J."/>
        </authorList>
    </citation>
    <scope>NUCLEOTIDE SEQUENCE</scope>
    <source>
        <strain evidence="2">CI-1B</strain>
    </source>
</reference>
<keyword evidence="3" id="KW-1185">Reference proteome</keyword>
<proteinExistence type="predicted"/>
<keyword evidence="1" id="KW-1133">Transmembrane helix</keyword>
<keyword evidence="1" id="KW-0812">Transmembrane</keyword>
<evidence type="ECO:0000313" key="2">
    <source>
        <dbReference type="EMBL" id="VIO66591.1"/>
    </source>
</evidence>
<feature type="transmembrane region" description="Helical" evidence="1">
    <location>
        <begin position="27"/>
        <end position="49"/>
    </location>
</feature>
<name>A0A508SY23_9BRAD</name>
<gene>
    <name evidence="2" type="ORF">CI1B_17130</name>
</gene>
<dbReference type="Proteomes" id="UP000328092">
    <property type="component" value="Unassembled WGS sequence"/>
</dbReference>
<sequence>MECQSLLIHAHLQNAAVDPDDVRFGQLLTLAVGLSLLLVTRLAMLLLAAL</sequence>